<comment type="catalytic activity">
    <reaction evidence="6">
        <text>cytidine(1402) in 16S rRNA + S-adenosyl-L-methionine = 2'-O-methylcytidine(1402) in 16S rRNA + S-adenosyl-L-homocysteine + H(+)</text>
        <dbReference type="Rhea" id="RHEA:42924"/>
        <dbReference type="Rhea" id="RHEA-COMP:10285"/>
        <dbReference type="Rhea" id="RHEA-COMP:10286"/>
        <dbReference type="ChEBI" id="CHEBI:15378"/>
        <dbReference type="ChEBI" id="CHEBI:57856"/>
        <dbReference type="ChEBI" id="CHEBI:59789"/>
        <dbReference type="ChEBI" id="CHEBI:74495"/>
        <dbReference type="ChEBI" id="CHEBI:82748"/>
        <dbReference type="EC" id="2.1.1.198"/>
    </reaction>
</comment>
<dbReference type="InterPro" id="IPR014777">
    <property type="entry name" value="4pyrrole_Mease_sub1"/>
</dbReference>
<evidence type="ECO:0000256" key="6">
    <source>
        <dbReference type="HAMAP-Rule" id="MF_01877"/>
    </source>
</evidence>
<dbReference type="AlphaFoldDB" id="A0A426PW51"/>
<dbReference type="PANTHER" id="PTHR46111:SF1">
    <property type="entry name" value="RIBOSOMAL RNA SMALL SUBUNIT METHYLTRANSFERASE I"/>
    <property type="match status" value="1"/>
</dbReference>
<dbReference type="EC" id="2.1.1.198" evidence="6"/>
<evidence type="ECO:0000256" key="4">
    <source>
        <dbReference type="ARBA" id="ARBA00022679"/>
    </source>
</evidence>
<dbReference type="Gene3D" id="3.30.950.10">
    <property type="entry name" value="Methyltransferase, Cobalt-precorrin-4 Transmethylase, Domain 2"/>
    <property type="match status" value="1"/>
</dbReference>
<dbReference type="FunFam" id="3.30.950.10:FF:000002">
    <property type="entry name" value="Ribosomal RNA small subunit methyltransferase I"/>
    <property type="match status" value="1"/>
</dbReference>
<dbReference type="Gene3D" id="3.40.1010.10">
    <property type="entry name" value="Cobalt-precorrin-4 Transmethylase, Domain 1"/>
    <property type="match status" value="1"/>
</dbReference>
<keyword evidence="2 6" id="KW-0698">rRNA processing</keyword>
<comment type="function">
    <text evidence="6">Catalyzes the 2'-O-methylation of the ribose of cytidine 1402 (C1402) in 16S rRNA.</text>
</comment>
<evidence type="ECO:0000256" key="2">
    <source>
        <dbReference type="ARBA" id="ARBA00022552"/>
    </source>
</evidence>
<keyword evidence="1 6" id="KW-0963">Cytoplasm</keyword>
<name>A0A426PW51_9CORY</name>
<keyword evidence="3 6" id="KW-0489">Methyltransferase</keyword>
<dbReference type="FunFam" id="3.40.1010.10:FF:000007">
    <property type="entry name" value="Ribosomal RNA small subunit methyltransferase I"/>
    <property type="match status" value="1"/>
</dbReference>
<feature type="region of interest" description="Disordered" evidence="7">
    <location>
        <begin position="1"/>
        <end position="39"/>
    </location>
</feature>
<proteinExistence type="inferred from homology"/>
<evidence type="ECO:0000256" key="1">
    <source>
        <dbReference type="ARBA" id="ARBA00022490"/>
    </source>
</evidence>
<dbReference type="InterPro" id="IPR000878">
    <property type="entry name" value="4pyrrol_Mease"/>
</dbReference>
<feature type="domain" description="Tetrapyrrole methylase" evidence="8">
    <location>
        <begin position="58"/>
        <end position="260"/>
    </location>
</feature>
<evidence type="ECO:0000256" key="7">
    <source>
        <dbReference type="SAM" id="MobiDB-lite"/>
    </source>
</evidence>
<feature type="compositionally biased region" description="Low complexity" evidence="7">
    <location>
        <begin position="7"/>
        <end position="39"/>
    </location>
</feature>
<sequence>MSHEDPTAAGTPDPTATPDPAGTRDPAGTTDPTATPAVATGPLLERAAADRRCPAGGVILAATPLGDPLDASVRLLDALATADVVAAEDTRRTRALADALGVTLRGRVVSNFDHNEQDRAAGLVREAAYGARVLVVTDAGMPSVSDPGFPLVQAAHEAGVPVTCLPGPSAVPTALALSGVGVGTFAFDGFAPRKDGARRTWLEEVRTSRRAVCFFESPHRLAATLALAAEVVGPDRRAAVCRELTKTYEEVRRGGLGELAAWAADGVRGEVTVVIEGSDGTPRSAPEDLVGDVEAKVAGGRRLKDACGDVAAATGVSKRELYEAVLAARQRD</sequence>
<evidence type="ECO:0000259" key="8">
    <source>
        <dbReference type="Pfam" id="PF00590"/>
    </source>
</evidence>
<dbReference type="Proteomes" id="UP000276526">
    <property type="component" value="Unassembled WGS sequence"/>
</dbReference>
<dbReference type="HAMAP" id="MF_01877">
    <property type="entry name" value="16SrRNA_methyltr_I"/>
    <property type="match status" value="1"/>
</dbReference>
<keyword evidence="4 6" id="KW-0808">Transferase</keyword>
<dbReference type="PIRSF" id="PIRSF005917">
    <property type="entry name" value="MTase_YraL"/>
    <property type="match status" value="1"/>
</dbReference>
<dbReference type="PANTHER" id="PTHR46111">
    <property type="entry name" value="RIBOSOMAL RNA SMALL SUBUNIT METHYLTRANSFERASE I"/>
    <property type="match status" value="1"/>
</dbReference>
<protein>
    <recommendedName>
        <fullName evidence="6">Ribosomal RNA small subunit methyltransferase I</fullName>
        <ecNumber evidence="6">2.1.1.198</ecNumber>
    </recommendedName>
    <alternativeName>
        <fullName evidence="6">16S rRNA 2'-O-ribose C1402 methyltransferase</fullName>
    </alternativeName>
    <alternativeName>
        <fullName evidence="6">rRNA (cytidine-2'-O-)-methyltransferase RsmI</fullName>
    </alternativeName>
</protein>
<comment type="caution">
    <text evidence="9">The sequence shown here is derived from an EMBL/GenBank/DDBJ whole genome shotgun (WGS) entry which is preliminary data.</text>
</comment>
<evidence type="ECO:0000256" key="3">
    <source>
        <dbReference type="ARBA" id="ARBA00022603"/>
    </source>
</evidence>
<dbReference type="InterPro" id="IPR008189">
    <property type="entry name" value="rRNA_ssu_MeTfrase_I"/>
</dbReference>
<accession>A0A426PW51</accession>
<organism evidence="9 10">
    <name type="scientific">Corynebacterium bovis</name>
    <dbReference type="NCBI Taxonomy" id="36808"/>
    <lineage>
        <taxon>Bacteria</taxon>
        <taxon>Bacillati</taxon>
        <taxon>Actinomycetota</taxon>
        <taxon>Actinomycetes</taxon>
        <taxon>Mycobacteriales</taxon>
        <taxon>Corynebacteriaceae</taxon>
        <taxon>Corynebacterium</taxon>
    </lineage>
</organism>
<dbReference type="RefSeq" id="WP_125207399.1">
    <property type="nucleotide sequence ID" value="NZ_PQNK01000021.1"/>
</dbReference>
<gene>
    <name evidence="6 9" type="primary">rsmI</name>
    <name evidence="9" type="ORF">CXF48_10345</name>
</gene>
<dbReference type="CDD" id="cd11648">
    <property type="entry name" value="RsmI"/>
    <property type="match status" value="1"/>
</dbReference>
<dbReference type="SUPFAM" id="SSF53790">
    <property type="entry name" value="Tetrapyrrole methylase"/>
    <property type="match status" value="1"/>
</dbReference>
<keyword evidence="5 6" id="KW-0949">S-adenosyl-L-methionine</keyword>
<evidence type="ECO:0000313" key="9">
    <source>
        <dbReference type="EMBL" id="RRO85585.1"/>
    </source>
</evidence>
<comment type="subcellular location">
    <subcellularLocation>
        <location evidence="6">Cytoplasm</location>
    </subcellularLocation>
</comment>
<dbReference type="NCBIfam" id="TIGR00096">
    <property type="entry name" value="16S rRNA (cytidine(1402)-2'-O)-methyltransferase"/>
    <property type="match status" value="1"/>
</dbReference>
<reference evidence="9 10" key="1">
    <citation type="submission" date="2018-01" db="EMBL/GenBank/DDBJ databases">
        <title>Twenty Corynebacterium bovis Genomes.</title>
        <authorList>
            <person name="Gulvik C.A."/>
        </authorList>
    </citation>
    <scope>NUCLEOTIDE SEQUENCE [LARGE SCALE GENOMIC DNA]</scope>
    <source>
        <strain evidence="9 10">F6900</strain>
    </source>
</reference>
<dbReference type="GO" id="GO:0005737">
    <property type="term" value="C:cytoplasm"/>
    <property type="evidence" value="ECO:0007669"/>
    <property type="project" value="UniProtKB-SubCell"/>
</dbReference>
<dbReference type="EMBL" id="PQNK01000021">
    <property type="protein sequence ID" value="RRO85585.1"/>
    <property type="molecule type" value="Genomic_DNA"/>
</dbReference>
<evidence type="ECO:0000313" key="10">
    <source>
        <dbReference type="Proteomes" id="UP000276526"/>
    </source>
</evidence>
<dbReference type="InterPro" id="IPR035996">
    <property type="entry name" value="4pyrrol_Methylase_sf"/>
</dbReference>
<dbReference type="Pfam" id="PF00590">
    <property type="entry name" value="TP_methylase"/>
    <property type="match status" value="1"/>
</dbReference>
<dbReference type="InterPro" id="IPR014776">
    <property type="entry name" value="4pyrrole_Mease_sub2"/>
</dbReference>
<comment type="similarity">
    <text evidence="6">Belongs to the methyltransferase superfamily. RsmI family.</text>
</comment>
<dbReference type="GO" id="GO:0070677">
    <property type="term" value="F:rRNA (cytosine-2'-O-)-methyltransferase activity"/>
    <property type="evidence" value="ECO:0007669"/>
    <property type="project" value="UniProtKB-UniRule"/>
</dbReference>
<evidence type="ECO:0000256" key="5">
    <source>
        <dbReference type="ARBA" id="ARBA00022691"/>
    </source>
</evidence>